<evidence type="ECO:0000313" key="1">
    <source>
        <dbReference type="EMBL" id="KAI5070659.1"/>
    </source>
</evidence>
<dbReference type="Proteomes" id="UP000886520">
    <property type="component" value="Chromosome 14"/>
</dbReference>
<evidence type="ECO:0000313" key="2">
    <source>
        <dbReference type="Proteomes" id="UP000886520"/>
    </source>
</evidence>
<keyword evidence="2" id="KW-1185">Reference proteome</keyword>
<dbReference type="OrthoDB" id="3013229at2759"/>
<reference evidence="1" key="1">
    <citation type="submission" date="2021-01" db="EMBL/GenBank/DDBJ databases">
        <title>Adiantum capillus-veneris genome.</title>
        <authorList>
            <person name="Fang Y."/>
            <person name="Liao Q."/>
        </authorList>
    </citation>
    <scope>NUCLEOTIDE SEQUENCE</scope>
    <source>
        <strain evidence="1">H3</strain>
        <tissue evidence="1">Leaf</tissue>
    </source>
</reference>
<protein>
    <submittedName>
        <fullName evidence="1">Uncharacterized protein</fullName>
    </submittedName>
</protein>
<accession>A0A9D4ZCZ7</accession>
<name>A0A9D4ZCZ7_ADICA</name>
<comment type="caution">
    <text evidence="1">The sequence shown here is derived from an EMBL/GenBank/DDBJ whole genome shotgun (WGS) entry which is preliminary data.</text>
</comment>
<gene>
    <name evidence="1" type="ORF">GOP47_0015002</name>
</gene>
<proteinExistence type="predicted"/>
<sequence length="84" mass="9591">MALASGTMHAEDQDAEQFLMAWHKRLDVARKHLMKYKDKYIARHNEKARTEFFQKGDLVLVSAQNINLPENLTPKFNTASGATT</sequence>
<dbReference type="EMBL" id="JABFUD020000014">
    <property type="protein sequence ID" value="KAI5070659.1"/>
    <property type="molecule type" value="Genomic_DNA"/>
</dbReference>
<organism evidence="1 2">
    <name type="scientific">Adiantum capillus-veneris</name>
    <name type="common">Maidenhair fern</name>
    <dbReference type="NCBI Taxonomy" id="13818"/>
    <lineage>
        <taxon>Eukaryota</taxon>
        <taxon>Viridiplantae</taxon>
        <taxon>Streptophyta</taxon>
        <taxon>Embryophyta</taxon>
        <taxon>Tracheophyta</taxon>
        <taxon>Polypodiopsida</taxon>
        <taxon>Polypodiidae</taxon>
        <taxon>Polypodiales</taxon>
        <taxon>Pteridineae</taxon>
        <taxon>Pteridaceae</taxon>
        <taxon>Vittarioideae</taxon>
        <taxon>Adiantum</taxon>
    </lineage>
</organism>
<dbReference type="AlphaFoldDB" id="A0A9D4ZCZ7"/>